<dbReference type="PANTHER" id="PTHR30589">
    <property type="entry name" value="PROLIPOPROTEIN DIACYLGLYCERYL TRANSFERASE"/>
    <property type="match status" value="1"/>
</dbReference>
<protein>
    <recommendedName>
        <fullName evidence="10">Phosphatidylglycerol--prolipoprotein diacylglyceryl transferase</fullName>
    </recommendedName>
</protein>
<dbReference type="PANTHER" id="PTHR30589:SF0">
    <property type="entry name" value="PHOSPHATIDYLGLYCEROL--PROLIPOPROTEIN DIACYLGLYCERYL TRANSFERASE"/>
    <property type="match status" value="1"/>
</dbReference>
<dbReference type="Proteomes" id="UP000228528">
    <property type="component" value="Unassembled WGS sequence"/>
</dbReference>
<proteinExistence type="inferred from homology"/>
<feature type="transmembrane region" description="Helical" evidence="7">
    <location>
        <begin position="17"/>
        <end position="36"/>
    </location>
</feature>
<dbReference type="GO" id="GO:0005886">
    <property type="term" value="C:plasma membrane"/>
    <property type="evidence" value="ECO:0007669"/>
    <property type="project" value="InterPro"/>
</dbReference>
<dbReference type="Pfam" id="PF01790">
    <property type="entry name" value="LGT"/>
    <property type="match status" value="1"/>
</dbReference>
<evidence type="ECO:0008006" key="10">
    <source>
        <dbReference type="Google" id="ProtNLM"/>
    </source>
</evidence>
<dbReference type="AlphaFoldDB" id="A0A2M6P1N1"/>
<keyword evidence="6 7" id="KW-0472">Membrane</keyword>
<sequence>MIPWFQWTTIPLGPVSIQVWGLMVALGIFLSSVIITRVAKKKGFSSELCYDAILWMILFGILFSRVFHVLFYDIGFYIANPFEIIQLWHGGLSSFGGIFGAGVGLFLFWKKRTLSTKQLLPFLDILSFGAVCGWIIARFGCFFIHDHLGKESNNFFLAMKTPGNGSRYDMALLEIIGMLPLAFVFVVFRKKKLFEGWFLAVLFVYYGCLRFVLDFWRVDTTYVGLTPAQYFAMVLVAIGGYMFVKRGSFRK</sequence>
<accession>A0A2M6P1N1</accession>
<dbReference type="EMBL" id="PFBW01000133">
    <property type="protein sequence ID" value="PIR77330.1"/>
    <property type="molecule type" value="Genomic_DNA"/>
</dbReference>
<dbReference type="GO" id="GO:0008961">
    <property type="term" value="F:phosphatidylglycerol-prolipoprotein diacylglyceryl transferase activity"/>
    <property type="evidence" value="ECO:0007669"/>
    <property type="project" value="InterPro"/>
</dbReference>
<evidence type="ECO:0000256" key="2">
    <source>
        <dbReference type="ARBA" id="ARBA00022475"/>
    </source>
</evidence>
<feature type="transmembrane region" description="Helical" evidence="7">
    <location>
        <begin position="170"/>
        <end position="188"/>
    </location>
</feature>
<dbReference type="InterPro" id="IPR001640">
    <property type="entry name" value="Lgt"/>
</dbReference>
<reference evidence="9" key="1">
    <citation type="submission" date="2017-09" db="EMBL/GenBank/DDBJ databases">
        <title>Depth-based differentiation of microbial function through sediment-hosted aquifers and enrichment of novel symbionts in the deep terrestrial subsurface.</title>
        <authorList>
            <person name="Probst A.J."/>
            <person name="Ladd B."/>
            <person name="Jarett J.K."/>
            <person name="Geller-Mcgrath D.E."/>
            <person name="Sieber C.M.K."/>
            <person name="Emerson J.B."/>
            <person name="Anantharaman K."/>
            <person name="Thomas B.C."/>
            <person name="Malmstrom R."/>
            <person name="Stieglmeier M."/>
            <person name="Klingl A."/>
            <person name="Woyke T."/>
            <person name="Ryan C.M."/>
            <person name="Banfield J.F."/>
        </authorList>
    </citation>
    <scope>NUCLEOTIDE SEQUENCE [LARGE SCALE GENOMIC DNA]</scope>
</reference>
<evidence type="ECO:0000256" key="3">
    <source>
        <dbReference type="ARBA" id="ARBA00022679"/>
    </source>
</evidence>
<keyword evidence="5 7" id="KW-1133">Transmembrane helix</keyword>
<evidence type="ECO:0000256" key="6">
    <source>
        <dbReference type="ARBA" id="ARBA00023136"/>
    </source>
</evidence>
<keyword evidence="2" id="KW-1003">Cell membrane</keyword>
<keyword evidence="4 7" id="KW-0812">Transmembrane</keyword>
<name>A0A2M6P1N1_9BACT</name>
<evidence type="ECO:0000256" key="4">
    <source>
        <dbReference type="ARBA" id="ARBA00022692"/>
    </source>
</evidence>
<comment type="caution">
    <text evidence="8">The sequence shown here is derived from an EMBL/GenBank/DDBJ whole genome shotgun (WGS) entry which is preliminary data.</text>
</comment>
<evidence type="ECO:0000256" key="1">
    <source>
        <dbReference type="ARBA" id="ARBA00007150"/>
    </source>
</evidence>
<gene>
    <name evidence="8" type="ORF">COU30_03060</name>
</gene>
<feature type="transmembrane region" description="Helical" evidence="7">
    <location>
        <begin position="197"/>
        <end position="216"/>
    </location>
</feature>
<comment type="similarity">
    <text evidence="1">Belongs to the Lgt family.</text>
</comment>
<evidence type="ECO:0000313" key="8">
    <source>
        <dbReference type="EMBL" id="PIR77330.1"/>
    </source>
</evidence>
<evidence type="ECO:0000256" key="5">
    <source>
        <dbReference type="ARBA" id="ARBA00022989"/>
    </source>
</evidence>
<feature type="transmembrane region" description="Helical" evidence="7">
    <location>
        <begin position="87"/>
        <end position="109"/>
    </location>
</feature>
<feature type="transmembrane region" description="Helical" evidence="7">
    <location>
        <begin position="121"/>
        <end position="145"/>
    </location>
</feature>
<dbReference type="GO" id="GO:0042158">
    <property type="term" value="P:lipoprotein biosynthetic process"/>
    <property type="evidence" value="ECO:0007669"/>
    <property type="project" value="InterPro"/>
</dbReference>
<feature type="transmembrane region" description="Helical" evidence="7">
    <location>
        <begin position="228"/>
        <end position="244"/>
    </location>
</feature>
<evidence type="ECO:0000313" key="9">
    <source>
        <dbReference type="Proteomes" id="UP000228528"/>
    </source>
</evidence>
<organism evidence="8 9">
    <name type="scientific">Candidatus Magasanikbacteria bacterium CG10_big_fil_rev_8_21_14_0_10_38_6</name>
    <dbReference type="NCBI Taxonomy" id="1974647"/>
    <lineage>
        <taxon>Bacteria</taxon>
        <taxon>Candidatus Magasanikiibacteriota</taxon>
    </lineage>
</organism>
<evidence type="ECO:0000256" key="7">
    <source>
        <dbReference type="SAM" id="Phobius"/>
    </source>
</evidence>
<keyword evidence="3" id="KW-0808">Transferase</keyword>
<feature type="transmembrane region" description="Helical" evidence="7">
    <location>
        <begin position="48"/>
        <end position="67"/>
    </location>
</feature>